<dbReference type="GO" id="GO:0016052">
    <property type="term" value="P:carbohydrate catabolic process"/>
    <property type="evidence" value="ECO:0007669"/>
    <property type="project" value="TreeGrafter"/>
</dbReference>
<keyword evidence="4" id="KW-0732">Signal</keyword>
<dbReference type="InterPro" id="IPR018077">
    <property type="entry name" value="Glyco_hydro_fam25_subgr"/>
</dbReference>
<dbReference type="GO" id="GO:0009253">
    <property type="term" value="P:peptidoglycan catabolic process"/>
    <property type="evidence" value="ECO:0007669"/>
    <property type="project" value="InterPro"/>
</dbReference>
<feature type="signal peptide" evidence="4">
    <location>
        <begin position="1"/>
        <end position="19"/>
    </location>
</feature>
<sequence length="264" mass="29790">MRIVVLFTVLLLAACSRQAPPSELAQAREVAPVTVFDANFGDADPYDWTGRRPESYPVHGIDLSRWQSQVDWPTARRNGVNFAFIKATEGGDILDPAFERHRQSAAAAGVPHAAYHFFYWCTPAEVQARWFIANVPREPGHLPPILDVEWNAHSPTCTRRPPPSTVRAEMRTFLDILGRHYGQRPVIYTTVNFWKDNDLNDLQGEEFWLRSTAGHPSETYGPARWSFWQYSGTGLVPGIAGRVDLNVFAGSEASWAAWLAQRRQ</sequence>
<evidence type="ECO:0000313" key="6">
    <source>
        <dbReference type="Proteomes" id="UP000201613"/>
    </source>
</evidence>
<keyword evidence="6" id="KW-1185">Reference proteome</keyword>
<dbReference type="GO" id="GO:0016998">
    <property type="term" value="P:cell wall macromolecule catabolic process"/>
    <property type="evidence" value="ECO:0007669"/>
    <property type="project" value="InterPro"/>
</dbReference>
<proteinExistence type="inferred from homology"/>
<dbReference type="PANTHER" id="PTHR34135:SF2">
    <property type="entry name" value="LYSOZYME"/>
    <property type="match status" value="1"/>
</dbReference>
<gene>
    <name evidence="5" type="primary">acm</name>
    <name evidence="5" type="ORF">LOM8899_00124</name>
</gene>
<reference evidence="5 6" key="1">
    <citation type="submission" date="2017-05" db="EMBL/GenBank/DDBJ databases">
        <authorList>
            <person name="Song R."/>
            <person name="Chenine A.L."/>
            <person name="Ruprecht R.M."/>
        </authorList>
    </citation>
    <scope>NUCLEOTIDE SEQUENCE [LARGE SCALE GENOMIC DNA]</scope>
    <source>
        <strain evidence="5 6">CECT 8899</strain>
    </source>
</reference>
<dbReference type="InterPro" id="IPR002053">
    <property type="entry name" value="Glyco_hydro_25"/>
</dbReference>
<dbReference type="PROSITE" id="PS51257">
    <property type="entry name" value="PROKAR_LIPOPROTEIN"/>
    <property type="match status" value="1"/>
</dbReference>
<dbReference type="PROSITE" id="PS51904">
    <property type="entry name" value="GLYCOSYL_HYDROL_F25_2"/>
    <property type="match status" value="1"/>
</dbReference>
<accession>A0A238L8V0</accession>
<dbReference type="OrthoDB" id="9798192at2"/>
<dbReference type="PANTHER" id="PTHR34135">
    <property type="entry name" value="LYSOZYME"/>
    <property type="match status" value="1"/>
</dbReference>
<organism evidence="5 6">
    <name type="scientific">Flavimaricola marinus</name>
    <dbReference type="NCBI Taxonomy" id="1819565"/>
    <lineage>
        <taxon>Bacteria</taxon>
        <taxon>Pseudomonadati</taxon>
        <taxon>Pseudomonadota</taxon>
        <taxon>Alphaproteobacteria</taxon>
        <taxon>Rhodobacterales</taxon>
        <taxon>Paracoccaceae</taxon>
        <taxon>Flavimaricola</taxon>
    </lineage>
</organism>
<evidence type="ECO:0000256" key="2">
    <source>
        <dbReference type="ARBA" id="ARBA00022801"/>
    </source>
</evidence>
<dbReference type="RefSeq" id="WP_093990230.1">
    <property type="nucleotide sequence ID" value="NZ_FXZK01000001.1"/>
</dbReference>
<dbReference type="CDD" id="cd06413">
    <property type="entry name" value="GH25_muramidase_1"/>
    <property type="match status" value="1"/>
</dbReference>
<comment type="similarity">
    <text evidence="1">Belongs to the glycosyl hydrolase 25 family.</text>
</comment>
<keyword evidence="3 5" id="KW-0326">Glycosidase</keyword>
<evidence type="ECO:0000256" key="3">
    <source>
        <dbReference type="ARBA" id="ARBA00023295"/>
    </source>
</evidence>
<dbReference type="EC" id="3.2.1.17" evidence="5"/>
<dbReference type="EMBL" id="FXZK01000001">
    <property type="protein sequence ID" value="SMY06003.1"/>
    <property type="molecule type" value="Genomic_DNA"/>
</dbReference>
<evidence type="ECO:0000313" key="5">
    <source>
        <dbReference type="EMBL" id="SMY06003.1"/>
    </source>
</evidence>
<evidence type="ECO:0000256" key="1">
    <source>
        <dbReference type="ARBA" id="ARBA00010646"/>
    </source>
</evidence>
<dbReference type="GO" id="GO:0003796">
    <property type="term" value="F:lysozyme activity"/>
    <property type="evidence" value="ECO:0007669"/>
    <property type="project" value="UniProtKB-EC"/>
</dbReference>
<dbReference type="Proteomes" id="UP000201613">
    <property type="component" value="Unassembled WGS sequence"/>
</dbReference>
<dbReference type="SUPFAM" id="SSF51445">
    <property type="entry name" value="(Trans)glycosidases"/>
    <property type="match status" value="1"/>
</dbReference>
<dbReference type="SMART" id="SM00641">
    <property type="entry name" value="Glyco_25"/>
    <property type="match status" value="1"/>
</dbReference>
<dbReference type="InterPro" id="IPR017853">
    <property type="entry name" value="GH"/>
</dbReference>
<feature type="chain" id="PRO_5012850804" evidence="4">
    <location>
        <begin position="20"/>
        <end position="264"/>
    </location>
</feature>
<dbReference type="AlphaFoldDB" id="A0A238L8V0"/>
<dbReference type="Gene3D" id="3.20.20.80">
    <property type="entry name" value="Glycosidases"/>
    <property type="match status" value="1"/>
</dbReference>
<dbReference type="Pfam" id="PF01183">
    <property type="entry name" value="Glyco_hydro_25"/>
    <property type="match status" value="1"/>
</dbReference>
<name>A0A238L8V0_9RHOB</name>
<evidence type="ECO:0000256" key="4">
    <source>
        <dbReference type="SAM" id="SignalP"/>
    </source>
</evidence>
<protein>
    <submittedName>
        <fullName evidence="5">Lysozyme M1</fullName>
        <ecNumber evidence="5">3.2.1.17</ecNumber>
    </submittedName>
</protein>
<keyword evidence="2 5" id="KW-0378">Hydrolase</keyword>